<dbReference type="InterPro" id="IPR036721">
    <property type="entry name" value="RCK_C_sf"/>
</dbReference>
<dbReference type="AlphaFoldDB" id="A0A6P1M5D3"/>
<evidence type="ECO:0000259" key="8">
    <source>
        <dbReference type="PROSITE" id="PS51202"/>
    </source>
</evidence>
<dbReference type="NCBIfam" id="NF007039">
    <property type="entry name" value="PRK09496.3-2"/>
    <property type="match status" value="1"/>
</dbReference>
<dbReference type="GO" id="GO:0015079">
    <property type="term" value="F:potassium ion transmembrane transporter activity"/>
    <property type="evidence" value="ECO:0007669"/>
    <property type="project" value="InterPro"/>
</dbReference>
<dbReference type="SUPFAM" id="SSF116726">
    <property type="entry name" value="TrkA C-terminal domain-like"/>
    <property type="match status" value="2"/>
</dbReference>
<feature type="domain" description="RCK N-terminal" evidence="7">
    <location>
        <begin position="1"/>
        <end position="121"/>
    </location>
</feature>
<name>A0A6P1M5D3_9BACT</name>
<keyword evidence="5" id="KW-0520">NAD</keyword>
<dbReference type="EMBL" id="CP047593">
    <property type="protein sequence ID" value="QHI69999.1"/>
    <property type="molecule type" value="Genomic_DNA"/>
</dbReference>
<sequence>MRVLIIGAGNAGRQLAERLCDERHSVVMVDTDPQILAEAEARLDILTVCGPGSSPQVLNEAQMDKCQLVIAVTDSDEVNILSCLYAHAAGVERKVARVTSPEYIHKGDTYDLTSMGIDLVISQKQECAREMYHMLQIPEALEAFEIFKGRIMVAGVQVDRKSPILGITPVQFENNELIEKVRLIAIRRNAELIIPHGDTCFEENDLVYLVGQRSDLKAFVAWVCPECQSFDKVIIAGGGDLGLLLAKRLENQIECVLLEQDEDRARHCSAELQKTLILRADALAGSALDETGIGPQTAFVALTGDDENNIMNCLMAQKKGASFTVANITRTDYLPVVESLNLVDRVVSPYISTTHAILHYLRSQKVQAASLLHNLPGELLDVVVAETSKAAFQKIREIKMPRKAIIASVLRGQEVLPAIGTLRLVPHDRLLIFAHPDAIKKIQSMFLQ</sequence>
<evidence type="ECO:0000256" key="6">
    <source>
        <dbReference type="ARBA" id="ARBA00023065"/>
    </source>
</evidence>
<dbReference type="InterPro" id="IPR006037">
    <property type="entry name" value="RCK_C"/>
</dbReference>
<dbReference type="Proteomes" id="UP000464954">
    <property type="component" value="Chromosome"/>
</dbReference>
<keyword evidence="6" id="KW-0406">Ion transport</keyword>
<evidence type="ECO:0000256" key="1">
    <source>
        <dbReference type="ARBA" id="ARBA00017378"/>
    </source>
</evidence>
<dbReference type="PRINTS" id="PR00335">
    <property type="entry name" value="KUPTAKETRKA"/>
</dbReference>
<dbReference type="SUPFAM" id="SSF51735">
    <property type="entry name" value="NAD(P)-binding Rossmann-fold domains"/>
    <property type="match status" value="2"/>
</dbReference>
<evidence type="ECO:0000313" key="9">
    <source>
        <dbReference type="EMBL" id="QHI69999.1"/>
    </source>
</evidence>
<feature type="domain" description="RCK C-terminal" evidence="8">
    <location>
        <begin position="366"/>
        <end position="448"/>
    </location>
</feature>
<dbReference type="Pfam" id="PF02254">
    <property type="entry name" value="TrkA_N"/>
    <property type="match status" value="2"/>
</dbReference>
<keyword evidence="4" id="KW-0630">Potassium</keyword>
<evidence type="ECO:0000256" key="5">
    <source>
        <dbReference type="ARBA" id="ARBA00023027"/>
    </source>
</evidence>
<feature type="domain" description="RCK C-terminal" evidence="8">
    <location>
        <begin position="141"/>
        <end position="225"/>
    </location>
</feature>
<evidence type="ECO:0000256" key="3">
    <source>
        <dbReference type="ARBA" id="ARBA00022538"/>
    </source>
</evidence>
<dbReference type="InterPro" id="IPR036291">
    <property type="entry name" value="NAD(P)-bd_dom_sf"/>
</dbReference>
<organism evidence="9 10">
    <name type="scientific">Tichowtungia aerotolerans</name>
    <dbReference type="NCBI Taxonomy" id="2697043"/>
    <lineage>
        <taxon>Bacteria</taxon>
        <taxon>Pseudomonadati</taxon>
        <taxon>Kiritimatiellota</taxon>
        <taxon>Tichowtungiia</taxon>
        <taxon>Tichowtungiales</taxon>
        <taxon>Tichowtungiaceae</taxon>
        <taxon>Tichowtungia</taxon>
    </lineage>
</organism>
<dbReference type="PANTHER" id="PTHR43833">
    <property type="entry name" value="POTASSIUM CHANNEL PROTEIN 2-RELATED-RELATED"/>
    <property type="match status" value="1"/>
</dbReference>
<dbReference type="GO" id="GO:0005886">
    <property type="term" value="C:plasma membrane"/>
    <property type="evidence" value="ECO:0007669"/>
    <property type="project" value="InterPro"/>
</dbReference>
<keyword evidence="2" id="KW-0813">Transport</keyword>
<accession>A0A6P1M5D3</accession>
<reference evidence="9 10" key="1">
    <citation type="submission" date="2020-01" db="EMBL/GenBank/DDBJ databases">
        <title>Ponticoccus aerotolerans gen. nov., sp. nov., an anaerobic bacterium and proposal of Ponticoccusceae fam. nov., Ponticoccusles ord. nov. and Ponticoccuse classis nov. in the phylum Kiritimatiellaeota.</title>
        <authorList>
            <person name="Zhou L.Y."/>
            <person name="Du Z.J."/>
        </authorList>
    </citation>
    <scope>NUCLEOTIDE SEQUENCE [LARGE SCALE GENOMIC DNA]</scope>
    <source>
        <strain evidence="9 10">S-5007</strain>
    </source>
</reference>
<proteinExistence type="predicted"/>
<dbReference type="InterPro" id="IPR050721">
    <property type="entry name" value="Trk_Ktr_HKT_K-transport"/>
</dbReference>
<dbReference type="Gene3D" id="3.30.70.1450">
    <property type="entry name" value="Regulator of K+ conductance, C-terminal domain"/>
    <property type="match status" value="2"/>
</dbReference>
<dbReference type="KEGG" id="taer:GT409_11250"/>
<dbReference type="PANTHER" id="PTHR43833:SF5">
    <property type="entry name" value="TRK SYSTEM POTASSIUM UPTAKE PROTEIN TRKA"/>
    <property type="match status" value="1"/>
</dbReference>
<dbReference type="PROSITE" id="PS51201">
    <property type="entry name" value="RCK_N"/>
    <property type="match status" value="2"/>
</dbReference>
<gene>
    <name evidence="9" type="primary">trkA</name>
    <name evidence="9" type="ORF">GT409_11250</name>
</gene>
<dbReference type="RefSeq" id="WP_160629178.1">
    <property type="nucleotide sequence ID" value="NZ_CP047593.1"/>
</dbReference>
<dbReference type="Pfam" id="PF02080">
    <property type="entry name" value="TrkA_C"/>
    <property type="match status" value="2"/>
</dbReference>
<dbReference type="Gene3D" id="3.40.50.720">
    <property type="entry name" value="NAD(P)-binding Rossmann-like Domain"/>
    <property type="match status" value="2"/>
</dbReference>
<dbReference type="InterPro" id="IPR003148">
    <property type="entry name" value="RCK_N"/>
</dbReference>
<evidence type="ECO:0000259" key="7">
    <source>
        <dbReference type="PROSITE" id="PS51201"/>
    </source>
</evidence>
<feature type="domain" description="RCK N-terminal" evidence="7">
    <location>
        <begin position="230"/>
        <end position="347"/>
    </location>
</feature>
<keyword evidence="10" id="KW-1185">Reference proteome</keyword>
<dbReference type="NCBIfam" id="NF007031">
    <property type="entry name" value="PRK09496.1-2"/>
    <property type="match status" value="1"/>
</dbReference>
<evidence type="ECO:0000256" key="2">
    <source>
        <dbReference type="ARBA" id="ARBA00022448"/>
    </source>
</evidence>
<evidence type="ECO:0000313" key="10">
    <source>
        <dbReference type="Proteomes" id="UP000464954"/>
    </source>
</evidence>
<dbReference type="InterPro" id="IPR006036">
    <property type="entry name" value="K_uptake_TrkA"/>
</dbReference>
<keyword evidence="3" id="KW-0633">Potassium transport</keyword>
<evidence type="ECO:0000256" key="4">
    <source>
        <dbReference type="ARBA" id="ARBA00022958"/>
    </source>
</evidence>
<protein>
    <recommendedName>
        <fullName evidence="1">Trk system potassium uptake protein TrkA</fullName>
    </recommendedName>
</protein>
<dbReference type="PROSITE" id="PS51202">
    <property type="entry name" value="RCK_C"/>
    <property type="match status" value="2"/>
</dbReference>